<keyword evidence="3" id="KW-1185">Reference proteome</keyword>
<accession>G8NTQ9</accession>
<reference evidence="2 3" key="1">
    <citation type="submission" date="2011-11" db="EMBL/GenBank/DDBJ databases">
        <title>Complete sequence of Granulicella mallensis MP5ACTX8.</title>
        <authorList>
            <consortium name="US DOE Joint Genome Institute"/>
            <person name="Lucas S."/>
            <person name="Copeland A."/>
            <person name="Lapidus A."/>
            <person name="Cheng J.-F."/>
            <person name="Goodwin L."/>
            <person name="Pitluck S."/>
            <person name="Peters L."/>
            <person name="Lu M."/>
            <person name="Detter J.C."/>
            <person name="Han C."/>
            <person name="Tapia R."/>
            <person name="Land M."/>
            <person name="Hauser L."/>
            <person name="Kyrpides N."/>
            <person name="Ivanova N."/>
            <person name="Mikhailova N."/>
            <person name="Pagani I."/>
            <person name="Rawat S."/>
            <person name="Mannisto M."/>
            <person name="Haggblom M."/>
            <person name="Woyke T."/>
        </authorList>
    </citation>
    <scope>NUCLEOTIDE SEQUENCE [LARGE SCALE GENOMIC DNA]</scope>
    <source>
        <strain evidence="3">ATCC BAA-1857 / DSM 23137 / MP5ACTX8</strain>
    </source>
</reference>
<dbReference type="InterPro" id="IPR027843">
    <property type="entry name" value="DUF4440"/>
</dbReference>
<evidence type="ECO:0000313" key="2">
    <source>
        <dbReference type="EMBL" id="AEU36383.1"/>
    </source>
</evidence>
<dbReference type="RefSeq" id="WP_014265261.1">
    <property type="nucleotide sequence ID" value="NC_016631.1"/>
</dbReference>
<dbReference type="HOGENOM" id="CLU_136240_0_0_0"/>
<dbReference type="eggNOG" id="COG4319">
    <property type="taxonomic scope" value="Bacteria"/>
</dbReference>
<dbReference type="EMBL" id="CP003130">
    <property type="protein sequence ID" value="AEU36383.1"/>
    <property type="molecule type" value="Genomic_DNA"/>
</dbReference>
<organism evidence="2 3">
    <name type="scientific">Granulicella mallensis (strain ATCC BAA-1857 / DSM 23137 / MP5ACTX8)</name>
    <dbReference type="NCBI Taxonomy" id="682795"/>
    <lineage>
        <taxon>Bacteria</taxon>
        <taxon>Pseudomonadati</taxon>
        <taxon>Acidobacteriota</taxon>
        <taxon>Terriglobia</taxon>
        <taxon>Terriglobales</taxon>
        <taxon>Acidobacteriaceae</taxon>
        <taxon>Granulicella</taxon>
    </lineage>
</organism>
<proteinExistence type="predicted"/>
<feature type="domain" description="DUF4440" evidence="1">
    <location>
        <begin position="22"/>
        <end position="130"/>
    </location>
</feature>
<dbReference type="KEGG" id="gma:AciX8_2053"/>
<dbReference type="OrthoDB" id="119083at2"/>
<evidence type="ECO:0000259" key="1">
    <source>
        <dbReference type="Pfam" id="PF14534"/>
    </source>
</evidence>
<dbReference type="InterPro" id="IPR032710">
    <property type="entry name" value="NTF2-like_dom_sf"/>
</dbReference>
<dbReference type="AlphaFoldDB" id="G8NTQ9"/>
<protein>
    <recommendedName>
        <fullName evidence="1">DUF4440 domain-containing protein</fullName>
    </recommendedName>
</protein>
<dbReference type="Proteomes" id="UP000007113">
    <property type="component" value="Chromosome"/>
</dbReference>
<dbReference type="Pfam" id="PF14534">
    <property type="entry name" value="DUF4440"/>
    <property type="match status" value="1"/>
</dbReference>
<gene>
    <name evidence="2" type="ordered locus">AciX8_2053</name>
</gene>
<dbReference type="SUPFAM" id="SSF54427">
    <property type="entry name" value="NTF2-like"/>
    <property type="match status" value="1"/>
</dbReference>
<dbReference type="STRING" id="682795.AciX8_2053"/>
<evidence type="ECO:0000313" key="3">
    <source>
        <dbReference type="Proteomes" id="UP000007113"/>
    </source>
</evidence>
<sequence>MNSPATASISGSAQGTPDQNLIRDIRNASNQAIAAGDATNFAASLDEDFMVVTGNGTLLTREAYIAAFAKDFEAPHSIRFERTVDSIGISDLVPLAAEHGHWAGCISGGPALFGGTYLAMWRRTEHGWKLRSELFIALAFKDAAAGESYRQRYGATLTKSEP</sequence>
<name>G8NTQ9_GRAMM</name>
<dbReference type="Gene3D" id="3.10.450.50">
    <property type="match status" value="1"/>
</dbReference>